<keyword evidence="3 5" id="KW-0687">Ribonucleoprotein</keyword>
<keyword evidence="7" id="KW-1185">Reference proteome</keyword>
<keyword evidence="5" id="KW-0694">RNA-binding</keyword>
<dbReference type="InterPro" id="IPR043141">
    <property type="entry name" value="Ribosomal_uL10-like_sf"/>
</dbReference>
<evidence type="ECO:0000256" key="4">
    <source>
        <dbReference type="ARBA" id="ARBA00035202"/>
    </source>
</evidence>
<dbReference type="Pfam" id="PF00466">
    <property type="entry name" value="Ribosomal_L10"/>
    <property type="match status" value="1"/>
</dbReference>
<dbReference type="STRING" id="673862.BABL1_gene_477"/>
<keyword evidence="5" id="KW-0699">rRNA-binding</keyword>
<sequence>MNRQEKQLIIDHIKNEFEDSNSSFIVGMQGLTVDSVQQLRKSLRAEGAKLKVAKNTLLKRATQDLNLAIDIAPYFKQQIAVVFAKDNASEIAKIISKASKENKNLTLVAGTIDNKVINKPQIEFLASLPSKDVLRAQVIGTIQAPITGLATVLNQTILKLLFALKQIAEKQEE</sequence>
<proteinExistence type="inferred from homology"/>
<evidence type="ECO:0000256" key="3">
    <source>
        <dbReference type="ARBA" id="ARBA00023274"/>
    </source>
</evidence>
<dbReference type="Gene3D" id="3.30.70.1730">
    <property type="match status" value="1"/>
</dbReference>
<comment type="function">
    <text evidence="5">Forms part of the ribosomal stalk, playing a central role in the interaction of the ribosome with GTP-bound translation factors.</text>
</comment>
<evidence type="ECO:0000313" key="7">
    <source>
        <dbReference type="Proteomes" id="UP000018769"/>
    </source>
</evidence>
<dbReference type="InterPro" id="IPR047865">
    <property type="entry name" value="Ribosomal_uL10_bac_type"/>
</dbReference>
<gene>
    <name evidence="5 6" type="primary">rplJ</name>
    <name evidence="6" type="ORF">BABL1_gene_477</name>
</gene>
<dbReference type="KEGG" id="dpb:BABL1_gene_477"/>
<dbReference type="Gene3D" id="6.10.250.290">
    <property type="match status" value="1"/>
</dbReference>
<dbReference type="CDD" id="cd05797">
    <property type="entry name" value="Ribosomal_L10"/>
    <property type="match status" value="1"/>
</dbReference>
<dbReference type="OrthoDB" id="9808307at2"/>
<evidence type="ECO:0000256" key="2">
    <source>
        <dbReference type="ARBA" id="ARBA00022980"/>
    </source>
</evidence>
<organism evidence="6 7">
    <name type="scientific">Candidatus Babela massiliensis</name>
    <dbReference type="NCBI Taxonomy" id="673862"/>
    <lineage>
        <taxon>Bacteria</taxon>
        <taxon>Candidatus Babelota</taxon>
        <taxon>Candidatus Babeliae</taxon>
        <taxon>Candidatus Babeliales</taxon>
        <taxon>Candidatus Babeliaceae</taxon>
        <taxon>Candidatus Babela</taxon>
    </lineage>
</organism>
<dbReference type="HOGENOM" id="CLU_092227_1_2_7"/>
<comment type="subunit">
    <text evidence="5">Part of the ribosomal stalk of the 50S ribosomal subunit. The N-terminus interacts with L11 and the large rRNA to form the base of the stalk. The C-terminus forms an elongated spine to which L12 dimers bind in a sequential fashion forming a multimeric L10(L12)X complex.</text>
</comment>
<dbReference type="GO" id="GO:0006412">
    <property type="term" value="P:translation"/>
    <property type="evidence" value="ECO:0007669"/>
    <property type="project" value="UniProtKB-UniRule"/>
</dbReference>
<dbReference type="GO" id="GO:1990904">
    <property type="term" value="C:ribonucleoprotein complex"/>
    <property type="evidence" value="ECO:0007669"/>
    <property type="project" value="UniProtKB-KW"/>
</dbReference>
<dbReference type="RefSeq" id="WP_023791831.1">
    <property type="nucleotide sequence ID" value="NC_023003.1"/>
</dbReference>
<protein>
    <recommendedName>
        <fullName evidence="4 5">Large ribosomal subunit protein uL10</fullName>
    </recommendedName>
</protein>
<dbReference type="PANTHER" id="PTHR11560">
    <property type="entry name" value="39S RIBOSOMAL PROTEIN L10, MITOCHONDRIAL"/>
    <property type="match status" value="1"/>
</dbReference>
<dbReference type="InterPro" id="IPR022973">
    <property type="entry name" value="Ribosomal_uL10_bac"/>
</dbReference>
<keyword evidence="2 5" id="KW-0689">Ribosomal protein</keyword>
<evidence type="ECO:0000256" key="1">
    <source>
        <dbReference type="ARBA" id="ARBA00008889"/>
    </source>
</evidence>
<comment type="similarity">
    <text evidence="1 5">Belongs to the universal ribosomal protein uL10 family.</text>
</comment>
<dbReference type="NCBIfam" id="NF000955">
    <property type="entry name" value="PRK00099.1-1"/>
    <property type="match status" value="1"/>
</dbReference>
<evidence type="ECO:0000256" key="5">
    <source>
        <dbReference type="HAMAP-Rule" id="MF_00362"/>
    </source>
</evidence>
<dbReference type="InterPro" id="IPR001790">
    <property type="entry name" value="Ribosomal_uL10"/>
</dbReference>
<dbReference type="Proteomes" id="UP000018769">
    <property type="component" value="Chromosome I"/>
</dbReference>
<dbReference type="GO" id="GO:0070180">
    <property type="term" value="F:large ribosomal subunit rRNA binding"/>
    <property type="evidence" value="ECO:0007669"/>
    <property type="project" value="UniProtKB-UniRule"/>
</dbReference>
<reference evidence="6 7" key="1">
    <citation type="journal article" date="2015" name="Biol. Direct">
        <title>Babela massiliensis, a representative of a widespread bacterial phylum with unusual adaptations to parasitism in amoebae.</title>
        <authorList>
            <person name="Pagnier I."/>
            <person name="Yutin N."/>
            <person name="Croce O."/>
            <person name="Makarova K.S."/>
            <person name="Wolf Y.I."/>
            <person name="Benamar S."/>
            <person name="Raoult D."/>
            <person name="Koonin E.V."/>
            <person name="La Scola B."/>
        </authorList>
    </citation>
    <scope>NUCLEOTIDE SEQUENCE [LARGE SCALE GENOMIC DNA]</scope>
    <source>
        <strain evidence="7">BABL1</strain>
    </source>
</reference>
<dbReference type="SUPFAM" id="SSF160369">
    <property type="entry name" value="Ribosomal protein L10-like"/>
    <property type="match status" value="1"/>
</dbReference>
<dbReference type="AlphaFoldDB" id="V6DG20"/>
<evidence type="ECO:0000313" key="6">
    <source>
        <dbReference type="EMBL" id="CDK30542.1"/>
    </source>
</evidence>
<dbReference type="eggNOG" id="COG0244">
    <property type="taxonomic scope" value="Bacteria"/>
</dbReference>
<dbReference type="GO" id="GO:0005840">
    <property type="term" value="C:ribosome"/>
    <property type="evidence" value="ECO:0007669"/>
    <property type="project" value="UniProtKB-KW"/>
</dbReference>
<name>V6DG20_9BACT</name>
<dbReference type="EMBL" id="HG793133">
    <property type="protein sequence ID" value="CDK30542.1"/>
    <property type="molecule type" value="Genomic_DNA"/>
</dbReference>
<dbReference type="HAMAP" id="MF_00362">
    <property type="entry name" value="Ribosomal_uL10"/>
    <property type="match status" value="1"/>
</dbReference>
<accession>V6DG20</accession>